<keyword evidence="3" id="KW-1185">Reference proteome</keyword>
<feature type="compositionally biased region" description="Basic and acidic residues" evidence="1">
    <location>
        <begin position="186"/>
        <end position="197"/>
    </location>
</feature>
<dbReference type="AlphaFoldDB" id="A0A194WBX9"/>
<protein>
    <recommendedName>
        <fullName evidence="4">Glycine zipper 2TM domain-containing protein</fullName>
    </recommendedName>
</protein>
<proteinExistence type="predicted"/>
<feature type="compositionally biased region" description="Low complexity" evidence="1">
    <location>
        <begin position="15"/>
        <end position="31"/>
    </location>
</feature>
<accession>A0A194WBX9</accession>
<feature type="region of interest" description="Disordered" evidence="1">
    <location>
        <begin position="15"/>
        <end position="91"/>
    </location>
</feature>
<name>A0A194WBX9_CYTMA</name>
<dbReference type="Proteomes" id="UP000078559">
    <property type="component" value="Chromosome 11"/>
</dbReference>
<evidence type="ECO:0008006" key="4">
    <source>
        <dbReference type="Google" id="ProtNLM"/>
    </source>
</evidence>
<feature type="region of interest" description="Disordered" evidence="1">
    <location>
        <begin position="186"/>
        <end position="233"/>
    </location>
</feature>
<dbReference type="OrthoDB" id="4779214at2759"/>
<sequence length="243" mass="26597">MPACYAPENYAQAQPAAGSPDYYYYSSSGGAPVPPTSRLQFQQQSSFYPSPDDYASNPYPHGRQLSPYRGRPQSLPSSARRGRNCRELRDSSPLDKARHLIDNTFTNSNTGLGVGVLGAIVGGLVAREATAHRSRSHGRHGNDKGPLASTLIGAAVGGLTANALEKRIEVARVKIAAKEDAWERKWGRDSRGRRISRDDDEEDEEDEDNDDDNRDRLSSRQRSSGAVYYDDANAVVVNARSGR</sequence>
<evidence type="ECO:0000313" key="3">
    <source>
        <dbReference type="Proteomes" id="UP000078559"/>
    </source>
</evidence>
<feature type="compositionally biased region" description="Low complexity" evidence="1">
    <location>
        <begin position="220"/>
        <end position="233"/>
    </location>
</feature>
<gene>
    <name evidence="2" type="ORF">VM1G_09233</name>
</gene>
<feature type="compositionally biased region" description="Acidic residues" evidence="1">
    <location>
        <begin position="198"/>
        <end position="212"/>
    </location>
</feature>
<dbReference type="EMBL" id="CM003108">
    <property type="protein sequence ID" value="KUI73630.1"/>
    <property type="molecule type" value="Genomic_DNA"/>
</dbReference>
<evidence type="ECO:0000313" key="2">
    <source>
        <dbReference type="EMBL" id="KUI73630.1"/>
    </source>
</evidence>
<organism evidence="2 3">
    <name type="scientific">Cytospora mali</name>
    <name type="common">Apple Valsa canker fungus</name>
    <name type="synonym">Valsa mali</name>
    <dbReference type="NCBI Taxonomy" id="578113"/>
    <lineage>
        <taxon>Eukaryota</taxon>
        <taxon>Fungi</taxon>
        <taxon>Dikarya</taxon>
        <taxon>Ascomycota</taxon>
        <taxon>Pezizomycotina</taxon>
        <taxon>Sordariomycetes</taxon>
        <taxon>Sordariomycetidae</taxon>
        <taxon>Diaporthales</taxon>
        <taxon>Cytosporaceae</taxon>
        <taxon>Cytospora</taxon>
    </lineage>
</organism>
<reference evidence="2" key="1">
    <citation type="submission" date="2014-12" db="EMBL/GenBank/DDBJ databases">
        <title>Genome Sequence of Valsa Canker Pathogens Uncovers a Specific Adaption of Colonization on Woody Bark.</title>
        <authorList>
            <person name="Yin Z."/>
            <person name="Liu H."/>
            <person name="Gao X."/>
            <person name="Li Z."/>
            <person name="Song N."/>
            <person name="Ke X."/>
            <person name="Dai Q."/>
            <person name="Wu Y."/>
            <person name="Sun Y."/>
            <person name="Xu J.-R."/>
            <person name="Kang Z.K."/>
            <person name="Wang L."/>
            <person name="Huang L."/>
        </authorList>
    </citation>
    <scope>NUCLEOTIDE SEQUENCE [LARGE SCALE GENOMIC DNA]</scope>
    <source>
        <strain evidence="2">03-8</strain>
    </source>
</reference>
<evidence type="ECO:0000256" key="1">
    <source>
        <dbReference type="SAM" id="MobiDB-lite"/>
    </source>
</evidence>